<dbReference type="PANTHER" id="PTHR42034">
    <property type="entry name" value="CHROMOSOME 7, WHOLE GENOME SHOTGUN SEQUENCE-RELATED"/>
    <property type="match status" value="1"/>
</dbReference>
<dbReference type="EMBL" id="JAACJL010000046">
    <property type="protein sequence ID" value="KAF4612955.1"/>
    <property type="molecule type" value="Genomic_DNA"/>
</dbReference>
<dbReference type="Proteomes" id="UP000521872">
    <property type="component" value="Unassembled WGS sequence"/>
</dbReference>
<keyword evidence="2" id="KW-1185">Reference proteome</keyword>
<accession>A0A8H4QLM6</accession>
<organism evidence="1 2">
    <name type="scientific">Agrocybe pediades</name>
    <dbReference type="NCBI Taxonomy" id="84607"/>
    <lineage>
        <taxon>Eukaryota</taxon>
        <taxon>Fungi</taxon>
        <taxon>Dikarya</taxon>
        <taxon>Basidiomycota</taxon>
        <taxon>Agaricomycotina</taxon>
        <taxon>Agaricomycetes</taxon>
        <taxon>Agaricomycetidae</taxon>
        <taxon>Agaricales</taxon>
        <taxon>Agaricineae</taxon>
        <taxon>Strophariaceae</taxon>
        <taxon>Agrocybe</taxon>
    </lineage>
</organism>
<name>A0A8H4QLM6_9AGAR</name>
<dbReference type="Gene3D" id="3.30.559.10">
    <property type="entry name" value="Chloramphenicol acetyltransferase-like domain"/>
    <property type="match status" value="1"/>
</dbReference>
<gene>
    <name evidence="1" type="ORF">D9613_010700</name>
</gene>
<evidence type="ECO:0000313" key="1">
    <source>
        <dbReference type="EMBL" id="KAF4612955.1"/>
    </source>
</evidence>
<dbReference type="PANTHER" id="PTHR42034:SF1">
    <property type="entry name" value="CONDENSATION DOMAIN-CONTAINING PROTEIN"/>
    <property type="match status" value="1"/>
</dbReference>
<reference evidence="1 2" key="1">
    <citation type="submission" date="2019-12" db="EMBL/GenBank/DDBJ databases">
        <authorList>
            <person name="Floudas D."/>
            <person name="Bentzer J."/>
            <person name="Ahren D."/>
            <person name="Johansson T."/>
            <person name="Persson P."/>
            <person name="Tunlid A."/>
        </authorList>
    </citation>
    <scope>NUCLEOTIDE SEQUENCE [LARGE SCALE GENOMIC DNA]</scope>
    <source>
        <strain evidence="1 2">CBS 102.39</strain>
    </source>
</reference>
<dbReference type="InterPro" id="IPR023213">
    <property type="entry name" value="CAT-like_dom_sf"/>
</dbReference>
<comment type="caution">
    <text evidence="1">The sequence shown here is derived from an EMBL/GenBank/DDBJ whole genome shotgun (WGS) entry which is preliminary data.</text>
</comment>
<protein>
    <submittedName>
        <fullName evidence="1">Uncharacterized protein</fullName>
    </submittedName>
</protein>
<proteinExistence type="predicted"/>
<evidence type="ECO:0000313" key="2">
    <source>
        <dbReference type="Proteomes" id="UP000521872"/>
    </source>
</evidence>
<dbReference type="AlphaFoldDB" id="A0A8H4QLM6"/>
<sequence>MLLLNGQGQLSRNGWRTGRSWWIMIGDPQPNQNSTLRLRRPRPFGSLNHPPAFQPPRPPPYPQEMDLTHTVSLSSNGVTTHSRRLHGTERLFAAAAEHVDGCPHIFMGCSVTFKATIPPSHLMQLAKEAWIRTRFAAPWVAQRTFKADSDSAEPNTWVNAYETSSIPARGYECAKTWANETVLWRDEVLSMEEWEVVLRKVYWRPSDGRFGMEWHLAKGPAEGDYFIMASIPHWLSDGRGLLPLIDVFLHNIRLEIQGGQTPTRALAWGSESSKLPPATAVVIEHKKEDLDLSMPQPPSQREFLRPLIETPDWERLQDRQANIKLSRNETSSLHAKCKAKKVSITALINALCILADVQAAFHAAPDKAGWENVHEHFKSSEVYVIRHNMTDRRSFLPEAIASSRGPAGFGNLVLQIQPTVHSMDNIRKILQVERHGSISAKLDNVAFWGGLVGEANLALKEVKACTPEKFVANEYILDGIIPIFHKDLFFTPGLISTSIGKLSSLKIFDDFRPSIAASDALSPFVITSLAVGLRMTGPDAMHVTVMIWEYDGELVVHLLASPRWHGEEAWKFYVHSVRDSVKCVLQGLAD</sequence>